<protein>
    <submittedName>
        <fullName evidence="1">Uncharacterized protein</fullName>
    </submittedName>
</protein>
<evidence type="ECO:0000313" key="1">
    <source>
        <dbReference type="EMBL" id="KAI4324499.1"/>
    </source>
</evidence>
<name>A0ACB9MM65_9MYRT</name>
<keyword evidence="2" id="KW-1185">Reference proteome</keyword>
<gene>
    <name evidence="1" type="ORF">MLD38_029984</name>
</gene>
<dbReference type="Proteomes" id="UP001057402">
    <property type="component" value="Chromosome 9"/>
</dbReference>
<comment type="caution">
    <text evidence="1">The sequence shown here is derived from an EMBL/GenBank/DDBJ whole genome shotgun (WGS) entry which is preliminary data.</text>
</comment>
<dbReference type="EMBL" id="CM042888">
    <property type="protein sequence ID" value="KAI4324499.1"/>
    <property type="molecule type" value="Genomic_DNA"/>
</dbReference>
<proteinExistence type="predicted"/>
<accession>A0ACB9MM65</accession>
<reference evidence="2" key="1">
    <citation type="journal article" date="2023" name="Front. Plant Sci.">
        <title>Chromosomal-level genome assembly of Melastoma candidum provides insights into trichome evolution.</title>
        <authorList>
            <person name="Zhong Y."/>
            <person name="Wu W."/>
            <person name="Sun C."/>
            <person name="Zou P."/>
            <person name="Liu Y."/>
            <person name="Dai S."/>
            <person name="Zhou R."/>
        </authorList>
    </citation>
    <scope>NUCLEOTIDE SEQUENCE [LARGE SCALE GENOMIC DNA]</scope>
</reference>
<evidence type="ECO:0000313" key="2">
    <source>
        <dbReference type="Proteomes" id="UP001057402"/>
    </source>
</evidence>
<organism evidence="1 2">
    <name type="scientific">Melastoma candidum</name>
    <dbReference type="NCBI Taxonomy" id="119954"/>
    <lineage>
        <taxon>Eukaryota</taxon>
        <taxon>Viridiplantae</taxon>
        <taxon>Streptophyta</taxon>
        <taxon>Embryophyta</taxon>
        <taxon>Tracheophyta</taxon>
        <taxon>Spermatophyta</taxon>
        <taxon>Magnoliopsida</taxon>
        <taxon>eudicotyledons</taxon>
        <taxon>Gunneridae</taxon>
        <taxon>Pentapetalae</taxon>
        <taxon>rosids</taxon>
        <taxon>malvids</taxon>
        <taxon>Myrtales</taxon>
        <taxon>Melastomataceae</taxon>
        <taxon>Melastomatoideae</taxon>
        <taxon>Melastomateae</taxon>
        <taxon>Melastoma</taxon>
    </lineage>
</organism>
<sequence>MMGSTRRPEIVLKSASNVQASPVGFRNLGRGALGGVIFGCNNGTIHECFSKQLFGLPYPHLAYVQNIMPGLPLFLFNYSDRKLYGIFEAASHGQMNIDPYGWTTNGQEKTQYPAQVQIRIRMHCVPLLEDQFKRVIGPNYYTNSLFLFELDHAQTSMLISLASAQIASPSSIPKYFPERSTSQPAAFISEARENVQLPRRCVEATLPLQSEKDLVLDKLKDMAFEDDFPILGSKGSLEETATKELEGKRLAGSVVEVQNGAENSQISLESHVTLDQLIRELNELKDFKRQQTEKMAHLESKLAKAETEIQWLKDRCLKLEYASSCSEQIAEEKQLDSSAVTHLDVRESIFLVGGYTGSTWLSSLDSYFPSHDVIKSLLPMTSVRSYASVVKLQNELYVLAGGDGSSWLDTVESYSLDENMWTLQPSLNVKKGSLAGAVVGDKVFALGGGDGLDCFADVEMLDFDIGRWISTRSMTQRRFSLAAVEFNGVIYATGGFDGIEYLNSCERFDPREHSWMKVVAMKSRRACHSLVVLNEKMYAMGGFDGTSMVSTVEVLDPRLDSWMPVEPMLSSRGYSSAAVLGDSIYVIGGLGNEESIVDTVECYKEGGNWHEVRNTAIGKRCFASAISFE</sequence>